<reference evidence="2" key="1">
    <citation type="submission" date="2016-10" db="EMBL/GenBank/DDBJ databases">
        <authorList>
            <person name="Varghese N."/>
            <person name="Submissions S."/>
        </authorList>
    </citation>
    <scope>NUCLEOTIDE SEQUENCE [LARGE SCALE GENOMIC DNA]</scope>
    <source>
        <strain evidence="2">CGMCC 4.3525</strain>
    </source>
</reference>
<accession>A0A1H9DL26</accession>
<protein>
    <submittedName>
        <fullName evidence="1">Uncharacterized protein</fullName>
    </submittedName>
</protein>
<keyword evidence="2" id="KW-1185">Reference proteome</keyword>
<proteinExistence type="predicted"/>
<dbReference type="AlphaFoldDB" id="A0A1H9DL26"/>
<organism evidence="1 2">
    <name type="scientific">Lentzea xinjiangensis</name>
    <dbReference type="NCBI Taxonomy" id="402600"/>
    <lineage>
        <taxon>Bacteria</taxon>
        <taxon>Bacillati</taxon>
        <taxon>Actinomycetota</taxon>
        <taxon>Actinomycetes</taxon>
        <taxon>Pseudonocardiales</taxon>
        <taxon>Pseudonocardiaceae</taxon>
        <taxon>Lentzea</taxon>
    </lineage>
</organism>
<evidence type="ECO:0000313" key="2">
    <source>
        <dbReference type="Proteomes" id="UP000199352"/>
    </source>
</evidence>
<dbReference type="STRING" id="402600.SAMN05216188_102195"/>
<dbReference type="Proteomes" id="UP000199352">
    <property type="component" value="Unassembled WGS sequence"/>
</dbReference>
<evidence type="ECO:0000313" key="1">
    <source>
        <dbReference type="EMBL" id="SEQ14119.1"/>
    </source>
</evidence>
<dbReference type="RefSeq" id="WP_089949653.1">
    <property type="nucleotide sequence ID" value="NZ_FOFR01000002.1"/>
</dbReference>
<gene>
    <name evidence="1" type="ORF">SAMN05216188_102195</name>
</gene>
<dbReference type="EMBL" id="FOFR01000002">
    <property type="protein sequence ID" value="SEQ14119.1"/>
    <property type="molecule type" value="Genomic_DNA"/>
</dbReference>
<sequence>MRNSCIRLIPSPITLPAASMNPPSRPPIAFAIPKTFGMDPMIPPVTLTICDAKVVTRSIAIR</sequence>
<name>A0A1H9DL26_9PSEU</name>